<dbReference type="AlphaFoldDB" id="G2XYC0"/>
<dbReference type="InParanoid" id="G2XYC0"/>
<dbReference type="HOGENOM" id="CLU_2721911_0_0_1"/>
<organism evidence="1 2">
    <name type="scientific">Botryotinia fuckeliana (strain T4)</name>
    <name type="common">Noble rot fungus</name>
    <name type="synonym">Botrytis cinerea</name>
    <dbReference type="NCBI Taxonomy" id="999810"/>
    <lineage>
        <taxon>Eukaryota</taxon>
        <taxon>Fungi</taxon>
        <taxon>Dikarya</taxon>
        <taxon>Ascomycota</taxon>
        <taxon>Pezizomycotina</taxon>
        <taxon>Leotiomycetes</taxon>
        <taxon>Helotiales</taxon>
        <taxon>Sclerotiniaceae</taxon>
        <taxon>Botrytis</taxon>
    </lineage>
</organism>
<proteinExistence type="predicted"/>
<evidence type="ECO:0000313" key="2">
    <source>
        <dbReference type="Proteomes" id="UP000008177"/>
    </source>
</evidence>
<dbReference type="Proteomes" id="UP000008177">
    <property type="component" value="Unplaced contigs"/>
</dbReference>
<dbReference type="EMBL" id="FQ790278">
    <property type="protein sequence ID" value="CCD45457.1"/>
    <property type="molecule type" value="Genomic_DNA"/>
</dbReference>
<sequence length="72" mass="8156">MSKVVKSSWCGVYSDAPSPLHEPNIVRYHHIIPYQTTPYLGRIHRIESIEPFLCIVKPNQPSSGELPEEVAI</sequence>
<gene>
    <name evidence="1" type="ORF">BofuT4_uP044750.1</name>
</gene>
<reference evidence="2" key="1">
    <citation type="journal article" date="2011" name="PLoS Genet.">
        <title>Genomic analysis of the necrotrophic fungal pathogens Sclerotinia sclerotiorum and Botrytis cinerea.</title>
        <authorList>
            <person name="Amselem J."/>
            <person name="Cuomo C.A."/>
            <person name="van Kan J.A."/>
            <person name="Viaud M."/>
            <person name="Benito E.P."/>
            <person name="Couloux A."/>
            <person name="Coutinho P.M."/>
            <person name="de Vries R.P."/>
            <person name="Dyer P.S."/>
            <person name="Fillinger S."/>
            <person name="Fournier E."/>
            <person name="Gout L."/>
            <person name="Hahn M."/>
            <person name="Kohn L."/>
            <person name="Lapalu N."/>
            <person name="Plummer K.M."/>
            <person name="Pradier J.M."/>
            <person name="Quevillon E."/>
            <person name="Sharon A."/>
            <person name="Simon A."/>
            <person name="ten Have A."/>
            <person name="Tudzynski B."/>
            <person name="Tudzynski P."/>
            <person name="Wincker P."/>
            <person name="Andrew M."/>
            <person name="Anthouard V."/>
            <person name="Beever R.E."/>
            <person name="Beffa R."/>
            <person name="Benoit I."/>
            <person name="Bouzid O."/>
            <person name="Brault B."/>
            <person name="Chen Z."/>
            <person name="Choquer M."/>
            <person name="Collemare J."/>
            <person name="Cotton P."/>
            <person name="Danchin E.G."/>
            <person name="Da Silva C."/>
            <person name="Gautier A."/>
            <person name="Giraud C."/>
            <person name="Giraud T."/>
            <person name="Gonzalez C."/>
            <person name="Grossetete S."/>
            <person name="Guldener U."/>
            <person name="Henrissat B."/>
            <person name="Howlett B.J."/>
            <person name="Kodira C."/>
            <person name="Kretschmer M."/>
            <person name="Lappartient A."/>
            <person name="Leroch M."/>
            <person name="Levis C."/>
            <person name="Mauceli E."/>
            <person name="Neuveglise C."/>
            <person name="Oeser B."/>
            <person name="Pearson M."/>
            <person name="Poulain J."/>
            <person name="Poussereau N."/>
            <person name="Quesneville H."/>
            <person name="Rascle C."/>
            <person name="Schumacher J."/>
            <person name="Segurens B."/>
            <person name="Sexton A."/>
            <person name="Silva E."/>
            <person name="Sirven C."/>
            <person name="Soanes D.M."/>
            <person name="Talbot N.J."/>
            <person name="Templeton M."/>
            <person name="Yandava C."/>
            <person name="Yarden O."/>
            <person name="Zeng Q."/>
            <person name="Rollins J.A."/>
            <person name="Lebrun M.H."/>
            <person name="Dickman M."/>
        </authorList>
    </citation>
    <scope>NUCLEOTIDE SEQUENCE [LARGE SCALE GENOMIC DNA]</scope>
    <source>
        <strain evidence="2">T4</strain>
    </source>
</reference>
<evidence type="ECO:0000313" key="1">
    <source>
        <dbReference type="EMBL" id="CCD45457.1"/>
    </source>
</evidence>
<name>G2XYC0_BOTF4</name>
<accession>G2XYC0</accession>
<protein>
    <submittedName>
        <fullName evidence="1">Uncharacterized protein</fullName>
    </submittedName>
</protein>